<keyword evidence="3" id="KW-1185">Reference proteome</keyword>
<dbReference type="Proteomes" id="UP000256913">
    <property type="component" value="Unassembled WGS sequence"/>
</dbReference>
<reference evidence="2 3" key="1">
    <citation type="submission" date="2018-08" db="EMBL/GenBank/DDBJ databases">
        <title>Sequencing the genomes of 1000 actinobacteria strains.</title>
        <authorList>
            <person name="Klenk H.-P."/>
        </authorList>
    </citation>
    <scope>NUCLEOTIDE SEQUENCE [LARGE SCALE GENOMIC DNA]</scope>
    <source>
        <strain evidence="2 3">DSM 44099</strain>
    </source>
</reference>
<protein>
    <recommendedName>
        <fullName evidence="4">Ig-like domain-containing protein</fullName>
    </recommendedName>
</protein>
<sequence>MTKHKRARLLVAGAIAVGGALAIAVPAGAAVQLQSESPARGIAKINKTAQIKANGAAGVVTIQVNCVPQRSFDSQVTVSQRVGGQVTSGVTYLYNIRCEADGTNKVKASVVPGPKPFKPGVAFATARVDFYPQSDSASREITFVR</sequence>
<evidence type="ECO:0000313" key="3">
    <source>
        <dbReference type="Proteomes" id="UP000256913"/>
    </source>
</evidence>
<comment type="caution">
    <text evidence="2">The sequence shown here is derived from an EMBL/GenBank/DDBJ whole genome shotgun (WGS) entry which is preliminary data.</text>
</comment>
<evidence type="ECO:0000256" key="1">
    <source>
        <dbReference type="SAM" id="SignalP"/>
    </source>
</evidence>
<proteinExistence type="predicted"/>
<gene>
    <name evidence="2" type="ORF">DFJ67_5470</name>
</gene>
<feature type="signal peptide" evidence="1">
    <location>
        <begin position="1"/>
        <end position="29"/>
    </location>
</feature>
<organism evidence="2 3">
    <name type="scientific">Asanoa ferruginea</name>
    <dbReference type="NCBI Taxonomy" id="53367"/>
    <lineage>
        <taxon>Bacteria</taxon>
        <taxon>Bacillati</taxon>
        <taxon>Actinomycetota</taxon>
        <taxon>Actinomycetes</taxon>
        <taxon>Micromonosporales</taxon>
        <taxon>Micromonosporaceae</taxon>
        <taxon>Asanoa</taxon>
    </lineage>
</organism>
<evidence type="ECO:0008006" key="4">
    <source>
        <dbReference type="Google" id="ProtNLM"/>
    </source>
</evidence>
<dbReference type="RefSeq" id="WP_116070610.1">
    <property type="nucleotide sequence ID" value="NZ_BONB01000002.1"/>
</dbReference>
<evidence type="ECO:0000313" key="2">
    <source>
        <dbReference type="EMBL" id="REF99434.1"/>
    </source>
</evidence>
<feature type="chain" id="PRO_5017819986" description="Ig-like domain-containing protein" evidence="1">
    <location>
        <begin position="30"/>
        <end position="145"/>
    </location>
</feature>
<keyword evidence="1" id="KW-0732">Signal</keyword>
<name>A0A3D9ZS36_9ACTN</name>
<dbReference type="AlphaFoldDB" id="A0A3D9ZS36"/>
<accession>A0A3D9ZS36</accession>
<dbReference type="EMBL" id="QUMQ01000001">
    <property type="protein sequence ID" value="REF99434.1"/>
    <property type="molecule type" value="Genomic_DNA"/>
</dbReference>
<dbReference type="OrthoDB" id="9854937at2"/>